<name>A0ABU2M2V8_9ACTN</name>
<dbReference type="EMBL" id="JAVREP010000001">
    <property type="protein sequence ID" value="MDT0326985.1"/>
    <property type="molecule type" value="Genomic_DNA"/>
</dbReference>
<feature type="transmembrane region" description="Helical" evidence="2">
    <location>
        <begin position="323"/>
        <end position="345"/>
    </location>
</feature>
<dbReference type="RefSeq" id="WP_311509772.1">
    <property type="nucleotide sequence ID" value="NZ_JAVREP010000001.1"/>
</dbReference>
<feature type="region of interest" description="Disordered" evidence="1">
    <location>
        <begin position="497"/>
        <end position="535"/>
    </location>
</feature>
<feature type="transmembrane region" description="Helical" evidence="2">
    <location>
        <begin position="412"/>
        <end position="429"/>
    </location>
</feature>
<dbReference type="Proteomes" id="UP001183390">
    <property type="component" value="Unassembled WGS sequence"/>
</dbReference>
<reference evidence="4" key="1">
    <citation type="submission" date="2023-07" db="EMBL/GenBank/DDBJ databases">
        <title>30 novel species of actinomycetes from the DSMZ collection.</title>
        <authorList>
            <person name="Nouioui I."/>
        </authorList>
    </citation>
    <scope>NUCLEOTIDE SEQUENCE [LARGE SCALE GENOMIC DNA]</scope>
    <source>
        <strain evidence="4">DSM 44743</strain>
    </source>
</reference>
<keyword evidence="2" id="KW-0812">Transmembrane</keyword>
<organism evidence="3 4">
    <name type="scientific">Nocardiopsis lambiniae</name>
    <dbReference type="NCBI Taxonomy" id="3075539"/>
    <lineage>
        <taxon>Bacteria</taxon>
        <taxon>Bacillati</taxon>
        <taxon>Actinomycetota</taxon>
        <taxon>Actinomycetes</taxon>
        <taxon>Streptosporangiales</taxon>
        <taxon>Nocardiopsidaceae</taxon>
        <taxon>Nocardiopsis</taxon>
    </lineage>
</organism>
<accession>A0ABU2M2V8</accession>
<feature type="region of interest" description="Disordered" evidence="1">
    <location>
        <begin position="1"/>
        <end position="22"/>
    </location>
</feature>
<proteinExistence type="predicted"/>
<keyword evidence="2" id="KW-0472">Membrane</keyword>
<feature type="transmembrane region" description="Helical" evidence="2">
    <location>
        <begin position="537"/>
        <end position="558"/>
    </location>
</feature>
<feature type="compositionally biased region" description="Low complexity" evidence="1">
    <location>
        <begin position="497"/>
        <end position="525"/>
    </location>
</feature>
<protein>
    <submittedName>
        <fullName evidence="3">Uncharacterized protein</fullName>
    </submittedName>
</protein>
<evidence type="ECO:0000313" key="4">
    <source>
        <dbReference type="Proteomes" id="UP001183390"/>
    </source>
</evidence>
<feature type="transmembrane region" description="Helical" evidence="2">
    <location>
        <begin position="351"/>
        <end position="373"/>
    </location>
</feature>
<comment type="caution">
    <text evidence="3">The sequence shown here is derived from an EMBL/GenBank/DDBJ whole genome shotgun (WGS) entry which is preliminary data.</text>
</comment>
<feature type="transmembrane region" description="Helical" evidence="2">
    <location>
        <begin position="460"/>
        <end position="483"/>
    </location>
</feature>
<evidence type="ECO:0000256" key="2">
    <source>
        <dbReference type="SAM" id="Phobius"/>
    </source>
</evidence>
<keyword evidence="4" id="KW-1185">Reference proteome</keyword>
<evidence type="ECO:0000313" key="3">
    <source>
        <dbReference type="EMBL" id="MDT0326985.1"/>
    </source>
</evidence>
<feature type="transmembrane region" description="Helical" evidence="2">
    <location>
        <begin position="380"/>
        <end position="400"/>
    </location>
</feature>
<keyword evidence="2" id="KW-1133">Transmembrane helix</keyword>
<evidence type="ECO:0000256" key="1">
    <source>
        <dbReference type="SAM" id="MobiDB-lite"/>
    </source>
</evidence>
<gene>
    <name evidence="3" type="ORF">RM479_01010</name>
</gene>
<sequence length="576" mass="61783">MTTVDTTAESGGGDGERDPETLLGGLAHRLGRGFGTVLNEGRENLARTHDEPALSEPVLAAALLKLTNAHSDGTGLTRAHDALTACWDEHPEVVRVLLHRPVTFLDRLPELLAGTGPSAPAAAPALGDGEGWRVFAACADLLWDYLNRDTPHTRKHRHLAPLAARTRFLALSEPFRHPDDQVWSDLRATTGALYRIFGHGTWPEPARRAQEARETWRNHLNGHQSIPLFDHAPPTAVEDEVRSLALVPATGFSGDPLVLAAPSAPGSAGDERTVRERARAVPPAERALLEEVVEQHLLPRFATGRVWAIALGLRRTHPPAGQAVVFAMVAVCAAGALACTVWALFDQDMPLTIGLGLAAATYVLIGAGTLWFGRLWAMPLMLRLPAAAAVGLIVLVALHPDWWTNIRPGPDLSTLLALLGGVSFGYLLIEARNHNSGQFPQRLRAAAGPLARITGRALSVTLTGLVHASLVALLGMAVIAPVFSEEGPRLTTAWTGEEQGAGQETGEPAPETADTPEPTEDTAAPPQEPPRQPGEPWAILAAATFWCLAAGVFSQILWDDQPITAPLAHRRWRNER</sequence>